<keyword evidence="8" id="KW-0675">Receptor</keyword>
<keyword evidence="3" id="KW-0812">Transmembrane</keyword>
<dbReference type="Gene3D" id="2.60.40.10">
    <property type="entry name" value="Immunoglobulins"/>
    <property type="match status" value="3"/>
</dbReference>
<dbReference type="GO" id="GO:0071222">
    <property type="term" value="P:cellular response to lipopolysaccharide"/>
    <property type="evidence" value="ECO:0007669"/>
    <property type="project" value="TreeGrafter"/>
</dbReference>
<evidence type="ECO:0000313" key="14">
    <source>
        <dbReference type="Proteomes" id="UP000606274"/>
    </source>
</evidence>
<keyword evidence="10" id="KW-0393">Immunoglobulin domain</keyword>
<evidence type="ECO:0000256" key="4">
    <source>
        <dbReference type="ARBA" id="ARBA00022729"/>
    </source>
</evidence>
<evidence type="ECO:0000256" key="6">
    <source>
        <dbReference type="ARBA" id="ARBA00023136"/>
    </source>
</evidence>
<dbReference type="GO" id="GO:0007166">
    <property type="term" value="P:cell surface receptor signaling pathway"/>
    <property type="evidence" value="ECO:0007669"/>
    <property type="project" value="TreeGrafter"/>
</dbReference>
<feature type="signal peptide" evidence="11">
    <location>
        <begin position="1"/>
        <end position="23"/>
    </location>
</feature>
<dbReference type="InterPro" id="IPR003599">
    <property type="entry name" value="Ig_sub"/>
</dbReference>
<dbReference type="GO" id="GO:0042102">
    <property type="term" value="P:positive regulation of T cell proliferation"/>
    <property type="evidence" value="ECO:0007669"/>
    <property type="project" value="TreeGrafter"/>
</dbReference>
<evidence type="ECO:0000256" key="9">
    <source>
        <dbReference type="ARBA" id="ARBA00023180"/>
    </source>
</evidence>
<feature type="domain" description="Ig-like" evidence="12">
    <location>
        <begin position="242"/>
        <end position="334"/>
    </location>
</feature>
<dbReference type="PANTHER" id="PTHR25466">
    <property type="entry name" value="T-LYMPHOCYTE ACTIVATION ANTIGEN"/>
    <property type="match status" value="1"/>
</dbReference>
<keyword evidence="5" id="KW-1133">Transmembrane helix</keyword>
<accession>A0A8T0BUR1</accession>
<dbReference type="Proteomes" id="UP000606274">
    <property type="component" value="Unassembled WGS sequence"/>
</dbReference>
<evidence type="ECO:0000256" key="1">
    <source>
        <dbReference type="ARBA" id="ARBA00004251"/>
    </source>
</evidence>
<dbReference type="InterPro" id="IPR013162">
    <property type="entry name" value="CD80_C2-set"/>
</dbReference>
<keyword evidence="2" id="KW-1003">Cell membrane</keyword>
<protein>
    <recommendedName>
        <fullName evidence="12">Ig-like domain-containing protein</fullName>
    </recommendedName>
</protein>
<dbReference type="GO" id="GO:0006955">
    <property type="term" value="P:immune response"/>
    <property type="evidence" value="ECO:0007669"/>
    <property type="project" value="TreeGrafter"/>
</dbReference>
<evidence type="ECO:0000313" key="13">
    <source>
        <dbReference type="EMBL" id="KAF7711022.1"/>
    </source>
</evidence>
<name>A0A8T0BUR1_SILME</name>
<dbReference type="Pfam" id="PF07686">
    <property type="entry name" value="V-set"/>
    <property type="match status" value="1"/>
</dbReference>
<feature type="chain" id="PRO_5035903631" description="Ig-like domain-containing protein" evidence="11">
    <location>
        <begin position="24"/>
        <end position="421"/>
    </location>
</feature>
<dbReference type="InterPro" id="IPR007110">
    <property type="entry name" value="Ig-like_dom"/>
</dbReference>
<evidence type="ECO:0000256" key="10">
    <source>
        <dbReference type="ARBA" id="ARBA00023319"/>
    </source>
</evidence>
<proteinExistence type="predicted"/>
<evidence type="ECO:0000256" key="8">
    <source>
        <dbReference type="ARBA" id="ARBA00023170"/>
    </source>
</evidence>
<organism evidence="13 14">
    <name type="scientific">Silurus meridionalis</name>
    <name type="common">Southern catfish</name>
    <name type="synonym">Silurus soldatovi meridionalis</name>
    <dbReference type="NCBI Taxonomy" id="175797"/>
    <lineage>
        <taxon>Eukaryota</taxon>
        <taxon>Metazoa</taxon>
        <taxon>Chordata</taxon>
        <taxon>Craniata</taxon>
        <taxon>Vertebrata</taxon>
        <taxon>Euteleostomi</taxon>
        <taxon>Actinopterygii</taxon>
        <taxon>Neopterygii</taxon>
        <taxon>Teleostei</taxon>
        <taxon>Ostariophysi</taxon>
        <taxon>Siluriformes</taxon>
        <taxon>Siluridae</taxon>
        <taxon>Silurus</taxon>
    </lineage>
</organism>
<dbReference type="Pfam" id="PF08205">
    <property type="entry name" value="C2-set_2"/>
    <property type="match status" value="1"/>
</dbReference>
<comment type="subcellular location">
    <subcellularLocation>
        <location evidence="1">Cell membrane</location>
        <topology evidence="1">Single-pass type I membrane protein</topology>
    </subcellularLocation>
</comment>
<dbReference type="InterPro" id="IPR036179">
    <property type="entry name" value="Ig-like_dom_sf"/>
</dbReference>
<dbReference type="GO" id="GO:0042130">
    <property type="term" value="P:negative regulation of T cell proliferation"/>
    <property type="evidence" value="ECO:0007669"/>
    <property type="project" value="TreeGrafter"/>
</dbReference>
<dbReference type="InterPro" id="IPR013106">
    <property type="entry name" value="Ig_V-set"/>
</dbReference>
<dbReference type="SMART" id="SM00409">
    <property type="entry name" value="IG"/>
    <property type="match status" value="3"/>
</dbReference>
<dbReference type="GO" id="GO:0009897">
    <property type="term" value="C:external side of plasma membrane"/>
    <property type="evidence" value="ECO:0007669"/>
    <property type="project" value="TreeGrafter"/>
</dbReference>
<comment type="caution">
    <text evidence="13">The sequence shown here is derived from an EMBL/GenBank/DDBJ whole genome shotgun (WGS) entry which is preliminary data.</text>
</comment>
<evidence type="ECO:0000256" key="7">
    <source>
        <dbReference type="ARBA" id="ARBA00023157"/>
    </source>
</evidence>
<evidence type="ECO:0000256" key="5">
    <source>
        <dbReference type="ARBA" id="ARBA00022989"/>
    </source>
</evidence>
<evidence type="ECO:0000259" key="12">
    <source>
        <dbReference type="PROSITE" id="PS50835"/>
    </source>
</evidence>
<gene>
    <name evidence="13" type="ORF">HF521_000033</name>
</gene>
<dbReference type="EMBL" id="JABFDY010000001">
    <property type="protein sequence ID" value="KAF7711022.1"/>
    <property type="molecule type" value="Genomic_DNA"/>
</dbReference>
<keyword evidence="7" id="KW-1015">Disulfide bond</keyword>
<keyword evidence="14" id="KW-1185">Reference proteome</keyword>
<keyword evidence="6" id="KW-0472">Membrane</keyword>
<evidence type="ECO:0000256" key="11">
    <source>
        <dbReference type="SAM" id="SignalP"/>
    </source>
</evidence>
<dbReference type="AlphaFoldDB" id="A0A8T0BUR1"/>
<keyword evidence="9" id="KW-0325">Glycoprotein</keyword>
<evidence type="ECO:0000256" key="2">
    <source>
        <dbReference type="ARBA" id="ARBA00022475"/>
    </source>
</evidence>
<dbReference type="PROSITE" id="PS50835">
    <property type="entry name" value="IG_LIKE"/>
    <property type="match status" value="1"/>
</dbReference>
<dbReference type="PANTHER" id="PTHR25466:SF9">
    <property type="entry name" value="FIBRONECTIN TYPE-III DOMAIN-CONTAINING PROTEIN"/>
    <property type="match status" value="1"/>
</dbReference>
<keyword evidence="4 11" id="KW-0732">Signal</keyword>
<dbReference type="GO" id="GO:0031295">
    <property type="term" value="P:T cell costimulation"/>
    <property type="evidence" value="ECO:0007669"/>
    <property type="project" value="TreeGrafter"/>
</dbReference>
<evidence type="ECO:0000256" key="3">
    <source>
        <dbReference type="ARBA" id="ARBA00022692"/>
    </source>
</evidence>
<sequence length="421" mass="47672">MALNPLWCRNNLLFFVLMSVGFGKSADTLFKLKCESAVGVISQNTNIPCSIESQKKPVSINTVVLKRLEEEKPCFIYQPHENTIAGDPRFKVLGGSSLQLQNTAISDEGEYEYDIRTSLGEDLIKFTISVTAKYNNPVIKIEENGRAELHCTASGGYPAGTLHWFDQSNTNWTKSASLDITRGDDGLHTLSSTLRFESFDTLWAPFKCIVLNNKYQEEGRSSFILERKGSDCRSKNLFVRIGENATIKCRSNADQDGVYLYLQKKETNTVTVLYYFKDGTLTLEDPFKGRVETNKLFGDFSVFLSNVRATDQGVYWCKFNKFDVNSDSEKTSLFIQPQTEEIRVTGNIPVTENIPVNEERCLFTVSWGVIFGQSLWHDRGNYTPKQQPSNGVYEVMHGHTKKALQNPAYESSQRRTRPDLI</sequence>
<dbReference type="InterPro" id="IPR013783">
    <property type="entry name" value="Ig-like_fold"/>
</dbReference>
<dbReference type="InterPro" id="IPR051713">
    <property type="entry name" value="T-cell_Activation_Regulation"/>
</dbReference>
<dbReference type="SUPFAM" id="SSF48726">
    <property type="entry name" value="Immunoglobulin"/>
    <property type="match status" value="3"/>
</dbReference>
<reference evidence="13" key="1">
    <citation type="submission" date="2020-08" db="EMBL/GenBank/DDBJ databases">
        <title>Chromosome-level assembly of Southern catfish (Silurus meridionalis) provides insights into visual adaptation to the nocturnal and benthic lifestyles.</title>
        <authorList>
            <person name="Zhang Y."/>
            <person name="Wang D."/>
            <person name="Peng Z."/>
        </authorList>
    </citation>
    <scope>NUCLEOTIDE SEQUENCE</scope>
    <source>
        <strain evidence="13">SWU-2019-XX</strain>
        <tissue evidence="13">Muscle</tissue>
    </source>
</reference>